<evidence type="ECO:0000313" key="3">
    <source>
        <dbReference type="Proteomes" id="UP001178148"/>
    </source>
</evidence>
<sequence length="41" mass="4517">MNRAPPIDSVDDSSRTLQDSGAEDDCHTGNDLFLKYYGVNV</sequence>
<gene>
    <name evidence="2" type="ORF">QS748_12595</name>
</gene>
<dbReference type="Proteomes" id="UP001178148">
    <property type="component" value="Unassembled WGS sequence"/>
</dbReference>
<accession>A0AA90STU1</accession>
<organism evidence="2 3">
    <name type="scientific">Candidatus Endonucleibacter bathymodioli</name>
    <dbReference type="NCBI Taxonomy" id="539814"/>
    <lineage>
        <taxon>Bacteria</taxon>
        <taxon>Pseudomonadati</taxon>
        <taxon>Pseudomonadota</taxon>
        <taxon>Gammaproteobacteria</taxon>
        <taxon>Oceanospirillales</taxon>
        <taxon>Endozoicomonadaceae</taxon>
        <taxon>Candidatus Endonucleibacter</taxon>
    </lineage>
</organism>
<comment type="caution">
    <text evidence="2">The sequence shown here is derived from an EMBL/GenBank/DDBJ whole genome shotgun (WGS) entry which is preliminary data.</text>
</comment>
<keyword evidence="3" id="KW-1185">Reference proteome</keyword>
<proteinExistence type="predicted"/>
<evidence type="ECO:0000313" key="2">
    <source>
        <dbReference type="EMBL" id="MDP0589965.1"/>
    </source>
</evidence>
<protein>
    <submittedName>
        <fullName evidence="2">Uncharacterized protein</fullName>
    </submittedName>
</protein>
<feature type="region of interest" description="Disordered" evidence="1">
    <location>
        <begin position="1"/>
        <end position="24"/>
    </location>
</feature>
<dbReference type="AlphaFoldDB" id="A0AA90STU1"/>
<reference evidence="2 3" key="1">
    <citation type="journal article" date="2023" name="bioRxiv">
        <title>An intranuclear bacterial parasite of deep-sea mussels expresses apoptosis inhibitors acquired from its host.</title>
        <authorList>
            <person name="Gonzalez Porras M.A."/>
            <person name="Assie A."/>
            <person name="Tietjen M."/>
            <person name="Violette M."/>
            <person name="Kleiner M."/>
            <person name="Gruber-Vodicka H."/>
            <person name="Dubilier N."/>
            <person name="Leisch N."/>
        </authorList>
    </citation>
    <scope>NUCLEOTIDE SEQUENCE [LARGE SCALE GENOMIC DNA]</scope>
    <source>
        <strain evidence="2">IAP13</strain>
    </source>
</reference>
<dbReference type="EMBL" id="JASXSV010000025">
    <property type="protein sequence ID" value="MDP0589965.1"/>
    <property type="molecule type" value="Genomic_DNA"/>
</dbReference>
<evidence type="ECO:0000256" key="1">
    <source>
        <dbReference type="SAM" id="MobiDB-lite"/>
    </source>
</evidence>
<name>A0AA90STU1_9GAMM</name>